<evidence type="ECO:0000313" key="5">
    <source>
        <dbReference type="Proteomes" id="UP001487296"/>
    </source>
</evidence>
<dbReference type="EMBL" id="JBBNFP010000038">
    <property type="protein sequence ID" value="MEQ2487254.1"/>
    <property type="molecule type" value="Genomic_DNA"/>
</dbReference>
<dbReference type="CDD" id="cd00761">
    <property type="entry name" value="Glyco_tranf_GTA_type"/>
    <property type="match status" value="1"/>
</dbReference>
<dbReference type="InterPro" id="IPR029044">
    <property type="entry name" value="Nucleotide-diphossugar_trans"/>
</dbReference>
<dbReference type="PANTHER" id="PTHR22916">
    <property type="entry name" value="GLYCOSYLTRANSFERASE"/>
    <property type="match status" value="1"/>
</dbReference>
<dbReference type="InterPro" id="IPR001173">
    <property type="entry name" value="Glyco_trans_2-like"/>
</dbReference>
<keyword evidence="5" id="KW-1185">Reference proteome</keyword>
<dbReference type="Pfam" id="PF00535">
    <property type="entry name" value="Glycos_transf_2"/>
    <property type="match status" value="1"/>
</dbReference>
<evidence type="ECO:0000259" key="3">
    <source>
        <dbReference type="Pfam" id="PF00535"/>
    </source>
</evidence>
<evidence type="ECO:0000256" key="1">
    <source>
        <dbReference type="ARBA" id="ARBA00022676"/>
    </source>
</evidence>
<dbReference type="Gene3D" id="3.90.550.10">
    <property type="entry name" value="Spore Coat Polysaccharide Biosynthesis Protein SpsA, Chain A"/>
    <property type="match status" value="1"/>
</dbReference>
<reference evidence="4 5" key="1">
    <citation type="submission" date="2024-04" db="EMBL/GenBank/DDBJ databases">
        <title>Human intestinal bacterial collection.</title>
        <authorList>
            <person name="Pauvert C."/>
            <person name="Hitch T.C.A."/>
            <person name="Clavel T."/>
        </authorList>
    </citation>
    <scope>NUCLEOTIDE SEQUENCE [LARGE SCALE GENOMIC DNA]</scope>
    <source>
        <strain evidence="4 5">CLA-AA-H145</strain>
    </source>
</reference>
<evidence type="ECO:0000313" key="4">
    <source>
        <dbReference type="EMBL" id="MEQ2487254.1"/>
    </source>
</evidence>
<dbReference type="RefSeq" id="WP_215760333.1">
    <property type="nucleotide sequence ID" value="NZ_JAHKBE010000039.1"/>
</dbReference>
<accession>A0ABV1FS70</accession>
<dbReference type="PANTHER" id="PTHR22916:SF51">
    <property type="entry name" value="GLYCOSYLTRANSFERASE EPSH-RELATED"/>
    <property type="match status" value="1"/>
</dbReference>
<evidence type="ECO:0000256" key="2">
    <source>
        <dbReference type="ARBA" id="ARBA00022679"/>
    </source>
</evidence>
<sequence length="324" mass="37247">MASPQISIIVAVYNAENTILKCLDSISQQTFEDFEVIMVDDGSLDHSGKKIDEYASRDSRFKAFHKSNGGVSSARQFGIDHASGEYTIHVDPDDWIDPDMLASLYAQAGKADMVICDFYINSYKGQEYVEQQPQNVEDNMAVIKDLFGHLHGSTCNKLIRLSCYSQFNVRFPEQISYCEDQYVVISLLLNPIRVIYLPKAFYHYVRGNEGSLSKSYSGKMLEQDKCALTLFTSLVAHTPMRDFVEAHKAYFMMEHAFWWGANYFSSKAFKKEFYSYYPLLKRVIMPKTERILLNLSCRGFYSVTRKVIGMLMAVKHHIYNLTKK</sequence>
<proteinExistence type="predicted"/>
<feature type="domain" description="Glycosyltransferase 2-like" evidence="3">
    <location>
        <begin position="7"/>
        <end position="160"/>
    </location>
</feature>
<comment type="caution">
    <text evidence="4">The sequence shown here is derived from an EMBL/GenBank/DDBJ whole genome shotgun (WGS) entry which is preliminary data.</text>
</comment>
<name>A0ABV1FS70_9BACT</name>
<keyword evidence="2 4" id="KW-0808">Transferase</keyword>
<dbReference type="EC" id="2.4.-.-" evidence="4"/>
<dbReference type="Proteomes" id="UP001487296">
    <property type="component" value="Unassembled WGS sequence"/>
</dbReference>
<dbReference type="GO" id="GO:0016757">
    <property type="term" value="F:glycosyltransferase activity"/>
    <property type="evidence" value="ECO:0007669"/>
    <property type="project" value="UniProtKB-KW"/>
</dbReference>
<keyword evidence="1 4" id="KW-0328">Glycosyltransferase</keyword>
<gene>
    <name evidence="4" type="ORF">AAAT34_09355</name>
</gene>
<protein>
    <submittedName>
        <fullName evidence="4">Glycosyltransferase family 2 protein</fullName>
        <ecNumber evidence="4">2.4.-.-</ecNumber>
    </submittedName>
</protein>
<organism evidence="4 5">
    <name type="scientific">Hallella faecis</name>
    <dbReference type="NCBI Taxonomy" id="2841596"/>
    <lineage>
        <taxon>Bacteria</taxon>
        <taxon>Pseudomonadati</taxon>
        <taxon>Bacteroidota</taxon>
        <taxon>Bacteroidia</taxon>
        <taxon>Bacteroidales</taxon>
        <taxon>Prevotellaceae</taxon>
        <taxon>Hallella</taxon>
    </lineage>
</organism>
<dbReference type="SUPFAM" id="SSF53448">
    <property type="entry name" value="Nucleotide-diphospho-sugar transferases"/>
    <property type="match status" value="1"/>
</dbReference>